<dbReference type="EMBL" id="CAJVCH010162982">
    <property type="protein sequence ID" value="CAG7728413.1"/>
    <property type="molecule type" value="Genomic_DNA"/>
</dbReference>
<feature type="compositionally biased region" description="Basic and acidic residues" evidence="1">
    <location>
        <begin position="10"/>
        <end position="24"/>
    </location>
</feature>
<evidence type="ECO:0000313" key="4">
    <source>
        <dbReference type="Proteomes" id="UP000708208"/>
    </source>
</evidence>
<feature type="region of interest" description="Disordered" evidence="1">
    <location>
        <begin position="1"/>
        <end position="25"/>
    </location>
</feature>
<proteinExistence type="predicted"/>
<keyword evidence="4" id="KW-1185">Reference proteome</keyword>
<feature type="domain" description="DUF5641" evidence="2">
    <location>
        <begin position="3"/>
        <end position="70"/>
    </location>
</feature>
<evidence type="ECO:0000313" key="3">
    <source>
        <dbReference type="EMBL" id="CAG7728413.1"/>
    </source>
</evidence>
<dbReference type="Pfam" id="PF18701">
    <property type="entry name" value="DUF5641"/>
    <property type="match status" value="1"/>
</dbReference>
<name>A0A8J2K2L0_9HEXA</name>
<dbReference type="AlphaFoldDB" id="A0A8J2K2L0"/>
<dbReference type="Proteomes" id="UP000708208">
    <property type="component" value="Unassembled WGS sequence"/>
</dbReference>
<dbReference type="InterPro" id="IPR040676">
    <property type="entry name" value="DUF5641"/>
</dbReference>
<accession>A0A8J2K2L0</accession>
<evidence type="ECO:0000259" key="2">
    <source>
        <dbReference type="Pfam" id="PF18701"/>
    </source>
</evidence>
<feature type="region of interest" description="Disordered" evidence="1">
    <location>
        <begin position="83"/>
        <end position="111"/>
    </location>
</feature>
<evidence type="ECO:0000256" key="1">
    <source>
        <dbReference type="SAM" id="MobiDB-lite"/>
    </source>
</evidence>
<reference evidence="3" key="1">
    <citation type="submission" date="2021-06" db="EMBL/GenBank/DDBJ databases">
        <authorList>
            <person name="Hodson N. C."/>
            <person name="Mongue J. A."/>
            <person name="Jaron S. K."/>
        </authorList>
    </citation>
    <scope>NUCLEOTIDE SEQUENCE</scope>
</reference>
<comment type="caution">
    <text evidence="3">The sequence shown here is derived from an EMBL/GenBank/DDBJ whole genome shotgun (WGS) entry which is preliminary data.</text>
</comment>
<organism evidence="3 4">
    <name type="scientific">Allacma fusca</name>
    <dbReference type="NCBI Taxonomy" id="39272"/>
    <lineage>
        <taxon>Eukaryota</taxon>
        <taxon>Metazoa</taxon>
        <taxon>Ecdysozoa</taxon>
        <taxon>Arthropoda</taxon>
        <taxon>Hexapoda</taxon>
        <taxon>Collembola</taxon>
        <taxon>Symphypleona</taxon>
        <taxon>Sminthuridae</taxon>
        <taxon>Allacma</taxon>
    </lineage>
</organism>
<gene>
    <name evidence="3" type="ORF">AFUS01_LOCUS17192</name>
</gene>
<sequence>MIKWKTSEPNQKEGDTVVVRDHHSPPQKWKLARIVNLHPKKADEQLLVRSVTVRTKDGLMKSPITRLVLLPKNSDLTKVAANPLEQHSPAMPDEPASRTSQIEGHEKNDEDKEANLFKSLETLPQPAVSPKRGEARLNSVTSLHWFLSFKKKNGLLLPNVRQEIITELDFSSCRMFDILSPGSGEETGTFSPLENKRIQMTSDFMFFMLMDLTSGLYKSNLSRNGITGRMNVRYRQGLGSSRTWCTYSSQCQKPSFWEMASTTSNKAVPSISFVLLKSHYRYPSSEVGRHQDQAEDLRYIARQRHANMGYFDHLSPEGDNRNSLNGKPRMMHIPVKNIIPRTSSPTGPPPHSLLDTNGWSHIPAEGVADFHQHGPVSILLETYIYNDVIRHQVSSSVKSTFRHFGIPSVWTPIAFTKPSVNIYPSRCMTPTQSSSVYRNAK</sequence>
<protein>
    <recommendedName>
        <fullName evidence="2">DUF5641 domain-containing protein</fullName>
    </recommendedName>
</protein>